<dbReference type="InterPro" id="IPR025667">
    <property type="entry name" value="SprB_repeat"/>
</dbReference>
<keyword evidence="5" id="KW-1185">Reference proteome</keyword>
<dbReference type="InterPro" id="IPR013517">
    <property type="entry name" value="FG-GAP"/>
</dbReference>
<name>A0A8J3G794_9BACT</name>
<dbReference type="Pfam" id="PF13573">
    <property type="entry name" value="SprB"/>
    <property type="match status" value="1"/>
</dbReference>
<evidence type="ECO:0000313" key="5">
    <source>
        <dbReference type="Proteomes" id="UP000598271"/>
    </source>
</evidence>
<organism evidence="4 5">
    <name type="scientific">Persicitalea jodogahamensis</name>
    <dbReference type="NCBI Taxonomy" id="402147"/>
    <lineage>
        <taxon>Bacteria</taxon>
        <taxon>Pseudomonadati</taxon>
        <taxon>Bacteroidota</taxon>
        <taxon>Cytophagia</taxon>
        <taxon>Cytophagales</taxon>
        <taxon>Spirosomataceae</taxon>
        <taxon>Persicitalea</taxon>
    </lineage>
</organism>
<dbReference type="InterPro" id="IPR026444">
    <property type="entry name" value="Secre_tail"/>
</dbReference>
<dbReference type="NCBIfam" id="TIGR04183">
    <property type="entry name" value="Por_Secre_tail"/>
    <property type="match status" value="1"/>
</dbReference>
<dbReference type="PANTHER" id="PTHR46580">
    <property type="entry name" value="SENSOR KINASE-RELATED"/>
    <property type="match status" value="1"/>
</dbReference>
<evidence type="ECO:0000313" key="4">
    <source>
        <dbReference type="EMBL" id="GHB53785.1"/>
    </source>
</evidence>
<comment type="caution">
    <text evidence="4">The sequence shown here is derived from an EMBL/GenBank/DDBJ whole genome shotgun (WGS) entry which is preliminary data.</text>
</comment>
<feature type="signal peptide" evidence="2">
    <location>
        <begin position="1"/>
        <end position="28"/>
    </location>
</feature>
<evidence type="ECO:0000259" key="3">
    <source>
        <dbReference type="Pfam" id="PF18962"/>
    </source>
</evidence>
<dbReference type="Pfam" id="PF01839">
    <property type="entry name" value="FG-GAP"/>
    <property type="match status" value="1"/>
</dbReference>
<evidence type="ECO:0000256" key="2">
    <source>
        <dbReference type="SAM" id="SignalP"/>
    </source>
</evidence>
<dbReference type="Pfam" id="PF13517">
    <property type="entry name" value="FG-GAP_3"/>
    <property type="match status" value="2"/>
</dbReference>
<dbReference type="RefSeq" id="WP_189562618.1">
    <property type="nucleotide sequence ID" value="NZ_BMXF01000001.1"/>
</dbReference>
<dbReference type="Pfam" id="PF18962">
    <property type="entry name" value="Por_Secre_tail"/>
    <property type="match status" value="1"/>
</dbReference>
<dbReference type="SUPFAM" id="SSF69318">
    <property type="entry name" value="Integrin alpha N-terminal domain"/>
    <property type="match status" value="1"/>
</dbReference>
<keyword evidence="1 2" id="KW-0732">Signal</keyword>
<proteinExistence type="predicted"/>
<gene>
    <name evidence="4" type="ORF">GCM10007390_03330</name>
</gene>
<evidence type="ECO:0000256" key="1">
    <source>
        <dbReference type="ARBA" id="ARBA00022729"/>
    </source>
</evidence>
<feature type="chain" id="PRO_5035327581" description="Secretion system C-terminal sorting domain-containing protein" evidence="2">
    <location>
        <begin position="29"/>
        <end position="929"/>
    </location>
</feature>
<dbReference type="AlphaFoldDB" id="A0A8J3G794"/>
<protein>
    <recommendedName>
        <fullName evidence="3">Secretion system C-terminal sorting domain-containing protein</fullName>
    </recommendedName>
</protein>
<feature type="domain" description="Secretion system C-terminal sorting" evidence="3">
    <location>
        <begin position="852"/>
        <end position="919"/>
    </location>
</feature>
<sequence>MKTTTTDASFTRLAPISLLLVLSGGAWAQGFGPKTDYPAGSYPRSVAVGDFNADGKPDLATANISSNNTVSVLLGDGAGGFLPSTDYPTGISPFSVAVGDFNADGKPDLATANISGNNTVSVLLSDGAGGFLARTDYPTGSYPVSVAVGDFNADGKPDLAVANSNNNTVSVLLSDGAGGFLPRTDYPTDLNPNSVAVGDFNADGKPDLAVANSNNNTVSVLLGDGAGGFLARTDYPTGTYPYSVAVGDFNGDGKPDLATANPGNNTVSVLLNACPSITLTPTVSDVRCQGGSDGSIALTPGGGTAPYTYSVDGGASYGGLSTLSGLSAGAYSVRVKDANDCVSAAQPVTIGEPATTLSASVSGNGGSICAGGTASFTVSGSSGATLTYTITGQSGSQTLPLNGSSQTITASGATSNVALTLVSVSLNGCTQNLSGSSTVTVKPLPTASISGNGGSVCAGSDASFTVSGTSGATLTYTITGQNGSQTLLLDGTSQTITASGATSNVTLTLVSVSKEGCTQNLSGNSTVTVKPQPTASIGGNGGAVCAGSNASFTVSGTSGATLTYTITGQNGSQTLLLNGSSQTITASNATANVALTLVSVSLDGCTQNLSGSSTVTVKPQPTASISGNGGAICSGGTASFTVSGTSGSTLTYTITGQVGSQTLLLDGSSQTLTASNATANVALTLVSVSLNGCTQNLSGSSTVTVNPLPTLTPGPDQSVVLGFGSNCTELTATASGGSGSNYVYNWTPGNLKGPTVTVCPETTTTYSVTVTDGKGCTSLPAQVTVSVQDVRCGNKNQNVTICYYGVTQCVSEKIATRYLKLGATLGGCGSSVARIGVQETTDLPLTLSLKAYPNPVQDAVTVQVLSPTAGEGTLEVLDLAGRSWHTQSRELAEGLNEIELRLDSLPTGLYLVRLRDAAGRQAAVRMKKQ</sequence>
<reference evidence="4 5" key="1">
    <citation type="journal article" date="2014" name="Int. J. Syst. Evol. Microbiol.">
        <title>Complete genome sequence of Corynebacterium casei LMG S-19264T (=DSM 44701T), isolated from a smear-ripened cheese.</title>
        <authorList>
            <consortium name="US DOE Joint Genome Institute (JGI-PGF)"/>
            <person name="Walter F."/>
            <person name="Albersmeier A."/>
            <person name="Kalinowski J."/>
            <person name="Ruckert C."/>
        </authorList>
    </citation>
    <scope>NUCLEOTIDE SEQUENCE [LARGE SCALE GENOMIC DNA]</scope>
    <source>
        <strain evidence="4 5">KCTC 12866</strain>
    </source>
</reference>
<dbReference type="Gene3D" id="2.30.30.100">
    <property type="match status" value="4"/>
</dbReference>
<dbReference type="Proteomes" id="UP000598271">
    <property type="component" value="Unassembled WGS sequence"/>
</dbReference>
<dbReference type="PANTHER" id="PTHR46580:SF2">
    <property type="entry name" value="MAM DOMAIN-CONTAINING PROTEIN"/>
    <property type="match status" value="1"/>
</dbReference>
<dbReference type="EMBL" id="BMXF01000001">
    <property type="protein sequence ID" value="GHB53785.1"/>
    <property type="molecule type" value="Genomic_DNA"/>
</dbReference>
<dbReference type="InterPro" id="IPR028994">
    <property type="entry name" value="Integrin_alpha_N"/>
</dbReference>
<accession>A0A8J3G794</accession>